<feature type="compositionally biased region" description="Polar residues" evidence="1">
    <location>
        <begin position="276"/>
        <end position="286"/>
    </location>
</feature>
<accession>A0AAD4NJP1</accession>
<feature type="compositionally biased region" description="Low complexity" evidence="1">
    <location>
        <begin position="323"/>
        <end position="341"/>
    </location>
</feature>
<name>A0AAD4NJP1_9BILA</name>
<dbReference type="SUPFAM" id="SSF46458">
    <property type="entry name" value="Globin-like"/>
    <property type="match status" value="1"/>
</dbReference>
<feature type="region of interest" description="Disordered" evidence="1">
    <location>
        <begin position="270"/>
        <end position="422"/>
    </location>
</feature>
<sequence>MMEPSVGIHNHTLCHLSSTGTESVMGGEPSGVQPCGLHNLRAHQSVLRAPSLKMQGRSLSAREAKEITIFDYDAMDRPVHWVGSESTDALSPSYITQLTGRVKSMTLQQRPNGRILPQTPVDVLPFQHPSDPLFEQNYPYNNSIQHCTVPRRKISNPSPTTHFTMECGRYIPNTHTGYAVDHMSPKQERHLHLSDSSPYGTREEITPNWENSERVVSPVDQRRKIFSNRNNAEWRSTGAFDTHKMSLTSNTSPPMVSAVGGFSASFDFGDEPSAMLQPTSQRSLSKSPSPNPARRSPPATTTGRYSKSPNAGRRPRTPASIRTDSTTSESGTGATTAKSATVNSGGMSNLGVDNQVHESVSLNNLHKNNNGNGVGANLANRRSQARSTELSNKTQRSGAKTTSPNQATGKHSTGSKKLPPISNSSQQIIGFCMENARGDIAGRVLARMVHKRDDFAAFCAQLAPEQWMAFLSQFRDYLWDVVRNLQNTEHIRHTSMAYGMSQVPRRSLGFKADFFSIMADALTTECVFLDGAAHQPTEAIEAWSELANLMFSCIRDGYYEKVRYLRRNTQHCFNSMFSNSSDHSTDGSEPLSAPQNGKAVSNNINLTISNNTGGQFKESY</sequence>
<evidence type="ECO:0000313" key="2">
    <source>
        <dbReference type="EMBL" id="KAI1729451.1"/>
    </source>
</evidence>
<dbReference type="InterPro" id="IPR009050">
    <property type="entry name" value="Globin-like_sf"/>
</dbReference>
<feature type="compositionally biased region" description="Low complexity" evidence="1">
    <location>
        <begin position="292"/>
        <end position="302"/>
    </location>
</feature>
<dbReference type="EMBL" id="JAKKPZ010000001">
    <property type="protein sequence ID" value="KAI1729451.1"/>
    <property type="molecule type" value="Genomic_DNA"/>
</dbReference>
<organism evidence="2 3">
    <name type="scientific">Ditylenchus destructor</name>
    <dbReference type="NCBI Taxonomy" id="166010"/>
    <lineage>
        <taxon>Eukaryota</taxon>
        <taxon>Metazoa</taxon>
        <taxon>Ecdysozoa</taxon>
        <taxon>Nematoda</taxon>
        <taxon>Chromadorea</taxon>
        <taxon>Rhabditida</taxon>
        <taxon>Tylenchina</taxon>
        <taxon>Tylenchomorpha</taxon>
        <taxon>Sphaerularioidea</taxon>
        <taxon>Anguinidae</taxon>
        <taxon>Anguininae</taxon>
        <taxon>Ditylenchus</taxon>
    </lineage>
</organism>
<feature type="compositionally biased region" description="Low complexity" evidence="1">
    <location>
        <begin position="362"/>
        <end position="380"/>
    </location>
</feature>
<gene>
    <name evidence="2" type="ORF">DdX_01692</name>
</gene>
<dbReference type="GO" id="GO:0019825">
    <property type="term" value="F:oxygen binding"/>
    <property type="evidence" value="ECO:0007669"/>
    <property type="project" value="InterPro"/>
</dbReference>
<feature type="region of interest" description="Disordered" evidence="1">
    <location>
        <begin position="579"/>
        <end position="606"/>
    </location>
</feature>
<dbReference type="GO" id="GO:0020037">
    <property type="term" value="F:heme binding"/>
    <property type="evidence" value="ECO:0007669"/>
    <property type="project" value="InterPro"/>
</dbReference>
<protein>
    <submittedName>
        <fullName evidence="2">Uncharacterized protein</fullName>
    </submittedName>
</protein>
<dbReference type="Gene3D" id="1.10.490.10">
    <property type="entry name" value="Globins"/>
    <property type="match status" value="1"/>
</dbReference>
<reference evidence="2" key="1">
    <citation type="submission" date="2022-01" db="EMBL/GenBank/DDBJ databases">
        <title>Genome Sequence Resource for Two Populations of Ditylenchus destructor, the Migratory Endoparasitic Phytonematode.</title>
        <authorList>
            <person name="Zhang H."/>
            <person name="Lin R."/>
            <person name="Xie B."/>
        </authorList>
    </citation>
    <scope>NUCLEOTIDE SEQUENCE</scope>
    <source>
        <strain evidence="2">BazhouSP</strain>
    </source>
</reference>
<dbReference type="InterPro" id="IPR012292">
    <property type="entry name" value="Globin/Proto"/>
</dbReference>
<evidence type="ECO:0000256" key="1">
    <source>
        <dbReference type="SAM" id="MobiDB-lite"/>
    </source>
</evidence>
<dbReference type="AlphaFoldDB" id="A0AAD4NJP1"/>
<proteinExistence type="predicted"/>
<evidence type="ECO:0000313" key="3">
    <source>
        <dbReference type="Proteomes" id="UP001201812"/>
    </source>
</evidence>
<dbReference type="Proteomes" id="UP001201812">
    <property type="component" value="Unassembled WGS sequence"/>
</dbReference>
<feature type="compositionally biased region" description="Polar residues" evidence="1">
    <location>
        <begin position="381"/>
        <end position="412"/>
    </location>
</feature>
<keyword evidence="3" id="KW-1185">Reference proteome</keyword>
<comment type="caution">
    <text evidence="2">The sequence shown here is derived from an EMBL/GenBank/DDBJ whole genome shotgun (WGS) entry which is preliminary data.</text>
</comment>